<organism evidence="1 2">
    <name type="scientific">Larimichthys crocea</name>
    <name type="common">Large yellow croaker</name>
    <name type="synonym">Pseudosciaena crocea</name>
    <dbReference type="NCBI Taxonomy" id="215358"/>
    <lineage>
        <taxon>Eukaryota</taxon>
        <taxon>Metazoa</taxon>
        <taxon>Chordata</taxon>
        <taxon>Craniata</taxon>
        <taxon>Vertebrata</taxon>
        <taxon>Euteleostomi</taxon>
        <taxon>Actinopterygii</taxon>
        <taxon>Neopterygii</taxon>
        <taxon>Teleostei</taxon>
        <taxon>Neoteleostei</taxon>
        <taxon>Acanthomorphata</taxon>
        <taxon>Eupercaria</taxon>
        <taxon>Sciaenidae</taxon>
        <taxon>Larimichthys</taxon>
    </lineage>
</organism>
<protein>
    <submittedName>
        <fullName evidence="1">Uncharacterized protein</fullName>
    </submittedName>
</protein>
<dbReference type="EMBL" id="CM011697">
    <property type="protein sequence ID" value="TMS02411.1"/>
    <property type="molecule type" value="Genomic_DNA"/>
</dbReference>
<reference evidence="1" key="1">
    <citation type="submission" date="2018-11" db="EMBL/GenBank/DDBJ databases">
        <title>The sequence and de novo assembly of Larimichthys crocea genome using PacBio and Hi-C technologies.</title>
        <authorList>
            <person name="Xu P."/>
            <person name="Chen B."/>
            <person name="Zhou Z."/>
            <person name="Ke Q."/>
            <person name="Wu Y."/>
            <person name="Bai H."/>
            <person name="Pu F."/>
        </authorList>
    </citation>
    <scope>NUCLEOTIDE SEQUENCE</scope>
    <source>
        <tissue evidence="1">Muscle</tissue>
    </source>
</reference>
<gene>
    <name evidence="1" type="ORF">E3U43_007951</name>
</gene>
<name>A0ACD3Q5F3_LARCR</name>
<accession>A0ACD3Q5F3</accession>
<keyword evidence="2" id="KW-1185">Reference proteome</keyword>
<evidence type="ECO:0000313" key="2">
    <source>
        <dbReference type="Proteomes" id="UP000793456"/>
    </source>
</evidence>
<evidence type="ECO:0000313" key="1">
    <source>
        <dbReference type="EMBL" id="TMS02411.1"/>
    </source>
</evidence>
<sequence>MFHVRPNSHFVAFTVVFLAVMHSCRGRHLVIGPPEPVVALVGEDVILPCHLNPAMNAFEMTVEWARPDLNPRFVFVWRDGVELKSKNHHLYEGRTSLFTDELKNGNISMILSKVRLSDEGEYKCFVPDVGESKVQLVVGAVSSPVVTINSSELVLQCEAKGWYPEPEVFWLDAEGNLLSAGPTETVRGPDDLYTVSRRLTVEKSDNFTCRVQQKNIKQTKETHFYVPDGFFVVPSTSSQHVVIGSVIGCAALMVVLAAVFVLWKRNQRKSKNKMMSPEDGAEQTEKHKTITSKSENTEVQIEMEEEGESVPLMAAREEKNNEDNRGEQIKSQSEHKDAEFVMERETQQDQLRTKPEPVTCNQDMDVTGGEKTMTPMNDEEVTVIPAQETQRHQNQDNLLGRQVKNDWDKSEAEKMIKPVKEVSGLPVVLVHTDQEVQKEEETQQVQPMEERQPENDVAKKEAETKKGKEQERAEQRGSGRKQKQRENKKKRELEGVKDETEVEPQQRDGDRHLLEDKTQEESKTEHEDDKGNDQEGNQSEFMRKTERTAENQNGQINQNLKDTKEERVFESEGKEKMNSNTENIELKTQKGNNNQHVIDSEKQGAELEDKKQEMTGMTEGKLVNQKEQIEDKLEQTEEKKDERKTEPPPVSREVTERPNLKIHQEPAERKHKELQEENELQAEKQEETKEQPERSTEVVNVEFKERRSDKGGDDDETQKTSKETEKQEELQPAKEEIREQTQNLQFVNEQNRERERTEQLHVVQQQAARRKRDQRKNREPRKEIKKNYQNKPQIQDLNSQEEEDTDL</sequence>
<dbReference type="Proteomes" id="UP000793456">
    <property type="component" value="Chromosome XXIV"/>
</dbReference>
<proteinExistence type="predicted"/>
<comment type="caution">
    <text evidence="1">The sequence shown here is derived from an EMBL/GenBank/DDBJ whole genome shotgun (WGS) entry which is preliminary data.</text>
</comment>